<dbReference type="CDD" id="cd07035">
    <property type="entry name" value="TPP_PYR_POX_like"/>
    <property type="match status" value="1"/>
</dbReference>
<accession>A0A8H3ESB7</accession>
<dbReference type="AlphaFoldDB" id="A0A8H3ESB7"/>
<evidence type="ECO:0000259" key="4">
    <source>
        <dbReference type="Pfam" id="PF00205"/>
    </source>
</evidence>
<dbReference type="Gene3D" id="3.40.50.1220">
    <property type="entry name" value="TPP-binding domain"/>
    <property type="match status" value="1"/>
</dbReference>
<dbReference type="InterPro" id="IPR045229">
    <property type="entry name" value="TPP_enz"/>
</dbReference>
<evidence type="ECO:0008006" key="9">
    <source>
        <dbReference type="Google" id="ProtNLM"/>
    </source>
</evidence>
<dbReference type="GO" id="GO:0050660">
    <property type="term" value="F:flavin adenine dinucleotide binding"/>
    <property type="evidence" value="ECO:0007669"/>
    <property type="project" value="TreeGrafter"/>
</dbReference>
<evidence type="ECO:0000313" key="7">
    <source>
        <dbReference type="EMBL" id="CAF9910499.1"/>
    </source>
</evidence>
<organism evidence="7 8">
    <name type="scientific">Gomphillus americanus</name>
    <dbReference type="NCBI Taxonomy" id="1940652"/>
    <lineage>
        <taxon>Eukaryota</taxon>
        <taxon>Fungi</taxon>
        <taxon>Dikarya</taxon>
        <taxon>Ascomycota</taxon>
        <taxon>Pezizomycotina</taxon>
        <taxon>Lecanoromycetes</taxon>
        <taxon>OSLEUM clade</taxon>
        <taxon>Ostropomycetidae</taxon>
        <taxon>Ostropales</taxon>
        <taxon>Graphidaceae</taxon>
        <taxon>Gomphilloideae</taxon>
        <taxon>Gomphillus</taxon>
    </lineage>
</organism>
<evidence type="ECO:0000313" key="8">
    <source>
        <dbReference type="Proteomes" id="UP000664169"/>
    </source>
</evidence>
<dbReference type="FunFam" id="3.40.50.970:FF:000007">
    <property type="entry name" value="Acetolactate synthase"/>
    <property type="match status" value="1"/>
</dbReference>
<dbReference type="GO" id="GO:0005948">
    <property type="term" value="C:acetolactate synthase complex"/>
    <property type="evidence" value="ECO:0007669"/>
    <property type="project" value="TreeGrafter"/>
</dbReference>
<dbReference type="InterPro" id="IPR012000">
    <property type="entry name" value="Thiamin_PyroP_enz_cen_dom"/>
</dbReference>
<evidence type="ECO:0000256" key="1">
    <source>
        <dbReference type="ARBA" id="ARBA00007812"/>
    </source>
</evidence>
<feature type="domain" description="Thiamine pyrophosphate enzyme TPP-binding" evidence="5">
    <location>
        <begin position="412"/>
        <end position="563"/>
    </location>
</feature>
<dbReference type="GO" id="GO:0034077">
    <property type="term" value="P:butanediol metabolic process"/>
    <property type="evidence" value="ECO:0007669"/>
    <property type="project" value="InterPro"/>
</dbReference>
<dbReference type="OrthoDB" id="10006023at2759"/>
<proteinExistence type="inferred from homology"/>
<dbReference type="InterPro" id="IPR012001">
    <property type="entry name" value="Thiamin_PyroP_enz_TPP-bd_dom"/>
</dbReference>
<comment type="caution">
    <text evidence="7">The sequence shown here is derived from an EMBL/GenBank/DDBJ whole genome shotgun (WGS) entry which is preliminary data.</text>
</comment>
<dbReference type="GO" id="GO:0030976">
    <property type="term" value="F:thiamine pyrophosphate binding"/>
    <property type="evidence" value="ECO:0007669"/>
    <property type="project" value="InterPro"/>
</dbReference>
<dbReference type="PANTHER" id="PTHR18968">
    <property type="entry name" value="THIAMINE PYROPHOSPHATE ENZYMES"/>
    <property type="match status" value="1"/>
</dbReference>
<evidence type="ECO:0000259" key="5">
    <source>
        <dbReference type="Pfam" id="PF02775"/>
    </source>
</evidence>
<evidence type="ECO:0000256" key="3">
    <source>
        <dbReference type="RuleBase" id="RU362132"/>
    </source>
</evidence>
<dbReference type="Pfam" id="PF02776">
    <property type="entry name" value="TPP_enzyme_N"/>
    <property type="match status" value="1"/>
</dbReference>
<dbReference type="Proteomes" id="UP000664169">
    <property type="component" value="Unassembled WGS sequence"/>
</dbReference>
<dbReference type="NCBIfam" id="NF006378">
    <property type="entry name" value="PRK08617.1"/>
    <property type="match status" value="1"/>
</dbReference>
<dbReference type="SUPFAM" id="SSF52467">
    <property type="entry name" value="DHS-like NAD/FAD-binding domain"/>
    <property type="match status" value="1"/>
</dbReference>
<reference evidence="7" key="1">
    <citation type="submission" date="2021-03" db="EMBL/GenBank/DDBJ databases">
        <authorList>
            <person name="Tagirdzhanova G."/>
        </authorList>
    </citation>
    <scope>NUCLEOTIDE SEQUENCE</scope>
</reference>
<dbReference type="Pfam" id="PF02775">
    <property type="entry name" value="TPP_enzyme_C"/>
    <property type="match status" value="1"/>
</dbReference>
<dbReference type="GO" id="GO:0000287">
    <property type="term" value="F:magnesium ion binding"/>
    <property type="evidence" value="ECO:0007669"/>
    <property type="project" value="InterPro"/>
</dbReference>
<protein>
    <recommendedName>
        <fullName evidence="9">Pyruvate decarboxylase</fullName>
    </recommendedName>
</protein>
<dbReference type="SUPFAM" id="SSF52518">
    <property type="entry name" value="Thiamin diphosphate-binding fold (THDP-binding)"/>
    <property type="match status" value="2"/>
</dbReference>
<dbReference type="PANTHER" id="PTHR18968:SF129">
    <property type="entry name" value="ACETOLACTATE SYNTHASE"/>
    <property type="match status" value="1"/>
</dbReference>
<gene>
    <name evidence="7" type="ORF">GOMPHAMPRED_007103</name>
</gene>
<dbReference type="GO" id="GO:0009099">
    <property type="term" value="P:L-valine biosynthetic process"/>
    <property type="evidence" value="ECO:0007669"/>
    <property type="project" value="TreeGrafter"/>
</dbReference>
<dbReference type="NCBIfam" id="TIGR02418">
    <property type="entry name" value="acolac_catab"/>
    <property type="match status" value="1"/>
</dbReference>
<evidence type="ECO:0000256" key="2">
    <source>
        <dbReference type="ARBA" id="ARBA00023052"/>
    </source>
</evidence>
<name>A0A8H3ESB7_9LECA</name>
<keyword evidence="8" id="KW-1185">Reference proteome</keyword>
<dbReference type="GO" id="GO:0003984">
    <property type="term" value="F:acetolactate synthase activity"/>
    <property type="evidence" value="ECO:0007669"/>
    <property type="project" value="InterPro"/>
</dbReference>
<dbReference type="InterPro" id="IPR012782">
    <property type="entry name" value="Acetolactate_synth_catblc"/>
</dbReference>
<sequence length="583" mass="63423">MTPPTTTSSEPQLVSSLVVSSLLSSKTQLIFGIPGAKIDAVFNALLDHPQIRLIITRHEQNAAFMAAAYGRLTGRPGVCIATSGPGASNLTTGLATATTEGDPIVAIIGDVPRNMANKRTHQSMRALDVLAPVVKKTIQVHVEDEVPEALLSAFRAANSYPKGAVVVSLPQDIASLKTKVSSFSPEAFTAPLLGPGNSDAVKQVASMIQNAKLPVLLLGLRSAAPRNVSRIQAFLNEFPMPVVETFQAAGAVCKQQVHLFYGRIGLFRNQPGDKLLAKSDLILSIGYDPTEYDAQNWNPKGKLNVVHIDYQSCDYDFHYQPIAELIGSVAENFNALIARVEKVSTLESNDSTLKDLHAEFDAWKSTASHTSEKSRTLVQPLHFISQLQSLIPAPPDDDSNDGSFVPTTVITDVGTVYIYMMRHFFAYVPRSFLSSNGQQTLGVGLPWAISASLIQSPPCTRRVISLSGDGGFMFSSMELVTAVQQKCKITHFIWNDSAYNMVQFQEEMKYGRNSGVELGGIDFVKFAESFGAKGLIMENEDDVERILKEVVGEDVEGVVVVDVKIDYSRVKELAGHVIDQEYS</sequence>
<dbReference type="InterPro" id="IPR029061">
    <property type="entry name" value="THDP-binding"/>
</dbReference>
<feature type="domain" description="Thiamine pyrophosphate enzyme N-terminal TPP-binding" evidence="6">
    <location>
        <begin position="16"/>
        <end position="123"/>
    </location>
</feature>
<dbReference type="Gene3D" id="3.40.50.970">
    <property type="match status" value="2"/>
</dbReference>
<comment type="similarity">
    <text evidence="1 3">Belongs to the TPP enzyme family.</text>
</comment>
<dbReference type="InterPro" id="IPR011766">
    <property type="entry name" value="TPP_enzyme_TPP-bd"/>
</dbReference>
<dbReference type="Pfam" id="PF00205">
    <property type="entry name" value="TPP_enzyme_M"/>
    <property type="match status" value="1"/>
</dbReference>
<dbReference type="EMBL" id="CAJPDQ010000005">
    <property type="protein sequence ID" value="CAF9910499.1"/>
    <property type="molecule type" value="Genomic_DNA"/>
</dbReference>
<dbReference type="GO" id="GO:0009097">
    <property type="term" value="P:isoleucine biosynthetic process"/>
    <property type="evidence" value="ECO:0007669"/>
    <property type="project" value="TreeGrafter"/>
</dbReference>
<keyword evidence="2 3" id="KW-0786">Thiamine pyrophosphate</keyword>
<feature type="domain" description="Thiamine pyrophosphate enzyme central" evidence="4">
    <location>
        <begin position="201"/>
        <end position="335"/>
    </location>
</feature>
<dbReference type="InterPro" id="IPR029035">
    <property type="entry name" value="DHS-like_NAD/FAD-binding_dom"/>
</dbReference>
<evidence type="ECO:0000259" key="6">
    <source>
        <dbReference type="Pfam" id="PF02776"/>
    </source>
</evidence>